<feature type="domain" description="Histidine kinase" evidence="2">
    <location>
        <begin position="169"/>
        <end position="389"/>
    </location>
</feature>
<evidence type="ECO:0000313" key="3">
    <source>
        <dbReference type="EMBL" id="ORC32969.1"/>
    </source>
</evidence>
<dbReference type="Gene3D" id="3.30.450.20">
    <property type="entry name" value="PAS domain"/>
    <property type="match status" value="1"/>
</dbReference>
<dbReference type="PANTHER" id="PTHR43547:SF2">
    <property type="entry name" value="HYBRID SIGNAL TRANSDUCTION HISTIDINE KINASE C"/>
    <property type="match status" value="1"/>
</dbReference>
<evidence type="ECO:0000256" key="1">
    <source>
        <dbReference type="ARBA" id="ARBA00022553"/>
    </source>
</evidence>
<name>A0A1Y1RUZ8_9SPIO</name>
<dbReference type="InterPro" id="IPR036890">
    <property type="entry name" value="HATPase_C_sf"/>
</dbReference>
<dbReference type="PROSITE" id="PS50109">
    <property type="entry name" value="HIS_KIN"/>
    <property type="match status" value="1"/>
</dbReference>
<dbReference type="RefSeq" id="WP_083052063.1">
    <property type="nucleotide sequence ID" value="NZ_MWQY01000018.1"/>
</dbReference>
<dbReference type="CDD" id="cd00075">
    <property type="entry name" value="HATPase"/>
    <property type="match status" value="1"/>
</dbReference>
<organism evidence="3 4">
    <name type="scientific">Marispirochaeta aestuarii</name>
    <dbReference type="NCBI Taxonomy" id="1963862"/>
    <lineage>
        <taxon>Bacteria</taxon>
        <taxon>Pseudomonadati</taxon>
        <taxon>Spirochaetota</taxon>
        <taxon>Spirochaetia</taxon>
        <taxon>Spirochaetales</taxon>
        <taxon>Spirochaetaceae</taxon>
        <taxon>Marispirochaeta</taxon>
    </lineage>
</organism>
<accession>A0A1Y1RUZ8</accession>
<dbReference type="Proteomes" id="UP000192343">
    <property type="component" value="Unassembled WGS sequence"/>
</dbReference>
<dbReference type="SUPFAM" id="SSF55874">
    <property type="entry name" value="ATPase domain of HSP90 chaperone/DNA topoisomerase II/histidine kinase"/>
    <property type="match status" value="1"/>
</dbReference>
<keyword evidence="4" id="KW-1185">Reference proteome</keyword>
<reference evidence="3 4" key="1">
    <citation type="submission" date="2017-03" db="EMBL/GenBank/DDBJ databases">
        <title>Draft Genome sequence of Marispirochaeta sp. strain JC444.</title>
        <authorList>
            <person name="Shivani Y."/>
            <person name="Subhash Y."/>
            <person name="Sasikala C."/>
            <person name="Ramana C."/>
        </authorList>
    </citation>
    <scope>NUCLEOTIDE SEQUENCE [LARGE SCALE GENOMIC DNA]</scope>
    <source>
        <strain evidence="3 4">JC444</strain>
    </source>
</reference>
<protein>
    <recommendedName>
        <fullName evidence="2">Histidine kinase domain-containing protein</fullName>
    </recommendedName>
</protein>
<sequence length="391" mass="43859">MSTFRPQHTVDLTERKTESTINLQRRRLLSLDSQLIEPVTRFIREGLVILNTELQILFANPSFIALAQASGEEELIGKRIGEAINCINATLSSEGCGTSSECSACMVLSSLVNLGEQRQDTSATVFRKAKEALHLKVSSIRIHIQEEDYVISVLRPVNQEERKISLERIFYHDILNSAGVLKGLIELLHENYRQLPGSAETGGNSEMEELWNATILSSARIVEEIQAQRDFSKAERNELALNISAIHTASFFRELRNWFTAYELSEEGQIRQAEGFEELAFSSDPVILRRVFINLIKNALEAAPRGSVVVIDARGNPGGVTISVQNQGVMPREVQRSLFRQTFSTKGSGRGFGSYSVKLLTEQYLQGSVSFLSDDEHQTIFKVRLPWKINL</sequence>
<gene>
    <name evidence="3" type="ORF">B4O97_15065</name>
</gene>
<comment type="caution">
    <text evidence="3">The sequence shown here is derived from an EMBL/GenBank/DDBJ whole genome shotgun (WGS) entry which is preliminary data.</text>
</comment>
<keyword evidence="1" id="KW-0597">Phosphoprotein</keyword>
<dbReference type="Pfam" id="PF02518">
    <property type="entry name" value="HATPase_c"/>
    <property type="match status" value="1"/>
</dbReference>
<evidence type="ECO:0000259" key="2">
    <source>
        <dbReference type="PROSITE" id="PS50109"/>
    </source>
</evidence>
<dbReference type="Gene3D" id="3.30.565.10">
    <property type="entry name" value="Histidine kinase-like ATPase, C-terminal domain"/>
    <property type="match status" value="1"/>
</dbReference>
<dbReference type="OrthoDB" id="371250at2"/>
<proteinExistence type="predicted"/>
<dbReference type="AlphaFoldDB" id="A0A1Y1RUZ8"/>
<dbReference type="InterPro" id="IPR003594">
    <property type="entry name" value="HATPase_dom"/>
</dbReference>
<dbReference type="GO" id="GO:0000155">
    <property type="term" value="F:phosphorelay sensor kinase activity"/>
    <property type="evidence" value="ECO:0007669"/>
    <property type="project" value="TreeGrafter"/>
</dbReference>
<dbReference type="PANTHER" id="PTHR43547">
    <property type="entry name" value="TWO-COMPONENT HISTIDINE KINASE"/>
    <property type="match status" value="1"/>
</dbReference>
<evidence type="ECO:0000313" key="4">
    <source>
        <dbReference type="Proteomes" id="UP000192343"/>
    </source>
</evidence>
<dbReference type="STRING" id="1963862.B4O97_15065"/>
<dbReference type="SMART" id="SM00387">
    <property type="entry name" value="HATPase_c"/>
    <property type="match status" value="1"/>
</dbReference>
<dbReference type="EMBL" id="MWQY01000018">
    <property type="protein sequence ID" value="ORC32969.1"/>
    <property type="molecule type" value="Genomic_DNA"/>
</dbReference>
<dbReference type="InterPro" id="IPR005467">
    <property type="entry name" value="His_kinase_dom"/>
</dbReference>